<comment type="caution">
    <text evidence="1">The sequence shown here is derived from an EMBL/GenBank/DDBJ whole genome shotgun (WGS) entry which is preliminary data.</text>
</comment>
<accession>X6P771</accession>
<dbReference type="EMBL" id="ASPP01002909">
    <property type="protein sequence ID" value="ETO34056.1"/>
    <property type="molecule type" value="Genomic_DNA"/>
</dbReference>
<dbReference type="AlphaFoldDB" id="X6P771"/>
<evidence type="ECO:0000313" key="1">
    <source>
        <dbReference type="EMBL" id="ETO34056.1"/>
    </source>
</evidence>
<evidence type="ECO:0000313" key="2">
    <source>
        <dbReference type="Proteomes" id="UP000023152"/>
    </source>
</evidence>
<keyword evidence="2" id="KW-1185">Reference proteome</keyword>
<dbReference type="Proteomes" id="UP000023152">
    <property type="component" value="Unassembled WGS sequence"/>
</dbReference>
<organism evidence="1 2">
    <name type="scientific">Reticulomyxa filosa</name>
    <dbReference type="NCBI Taxonomy" id="46433"/>
    <lineage>
        <taxon>Eukaryota</taxon>
        <taxon>Sar</taxon>
        <taxon>Rhizaria</taxon>
        <taxon>Retaria</taxon>
        <taxon>Foraminifera</taxon>
        <taxon>Monothalamids</taxon>
        <taxon>Reticulomyxidae</taxon>
        <taxon>Reticulomyxa</taxon>
    </lineage>
</organism>
<name>X6P771_RETFI</name>
<sequence>MTSLGCQKCRLIFQTNEEMTNHIKNFCVNSVYFQPDLLLKQLRQELHDKKQEPNSEYVGVKKAASNDVEQVHKEGHPLDSNNVKMGLEGSNQQTIKHSENDLDGQLMELRHRQQKIVEERKQVASYRIFPCFYSYII</sequence>
<gene>
    <name evidence="1" type="ORF">RFI_03039</name>
</gene>
<protein>
    <submittedName>
        <fullName evidence="1">Uncharacterized protein</fullName>
    </submittedName>
</protein>
<proteinExistence type="predicted"/>
<reference evidence="1 2" key="1">
    <citation type="journal article" date="2013" name="Curr. Biol.">
        <title>The Genome of the Foraminiferan Reticulomyxa filosa.</title>
        <authorList>
            <person name="Glockner G."/>
            <person name="Hulsmann N."/>
            <person name="Schleicher M."/>
            <person name="Noegel A.A."/>
            <person name="Eichinger L."/>
            <person name="Gallinger C."/>
            <person name="Pawlowski J."/>
            <person name="Sierra R."/>
            <person name="Euteneuer U."/>
            <person name="Pillet L."/>
            <person name="Moustafa A."/>
            <person name="Platzer M."/>
            <person name="Groth M."/>
            <person name="Szafranski K."/>
            <person name="Schliwa M."/>
        </authorList>
    </citation>
    <scope>NUCLEOTIDE SEQUENCE [LARGE SCALE GENOMIC DNA]</scope>
</reference>